<dbReference type="STRING" id="984262.SGRA_2949"/>
<dbReference type="OrthoDB" id="1453181at2"/>
<dbReference type="EMBL" id="CP002831">
    <property type="protein sequence ID" value="AFC25677.1"/>
    <property type="molecule type" value="Genomic_DNA"/>
</dbReference>
<dbReference type="Gene3D" id="2.40.170.20">
    <property type="entry name" value="TonB-dependent receptor, beta-barrel domain"/>
    <property type="match status" value="1"/>
</dbReference>
<dbReference type="Pfam" id="PF13715">
    <property type="entry name" value="CarbopepD_reg_2"/>
    <property type="match status" value="1"/>
</dbReference>
<dbReference type="InterPro" id="IPR036942">
    <property type="entry name" value="Beta-barrel_TonB_sf"/>
</dbReference>
<dbReference type="SUPFAM" id="SSF49452">
    <property type="entry name" value="Starch-binding domain-like"/>
    <property type="match status" value="1"/>
</dbReference>
<proteinExistence type="predicted"/>
<accession>H6LAT4</accession>
<sequence length="951" mass="106901">MKQLTTLFALLLLLGQTVWAQSGAGLKGSLKDSDNRPVDGVALSVDGQEAAGSSNEEGYFELSGLSAGSHTLIFSKAGWNTYRLDVNLTEGTKDLGTIIMVQEGGIDMLSSEDLIPTVSLSDQDVSGGSGAGGSNVSGLLTSSRDVFYSTAAFAFSPLRFRIRGYDSEHSTVYINGLPMNSPENGFATWSLWGGLNDAMRNRSNTVGLAPTDYTFGGIGGATQIDMRASTQWKQLRVGLAASNRSYRVRPMFIYSTGLMPNGWAFSVSGSLRLAEQGQVDGTYYNAGSYYAAAEKRIGKKHAINLSIFGAPRARGKNAPVTAEMQEIAREANDDDGYFYNPYWGWQTQEDGSRVKRNSRYSYTHIPVIMLTHDWKITPSSKLTTSFGYQFGENGSTALNWYNASDPRPEYYRKWPSYFDNTDQATADALRAQYVANPEQLQLDWDNFYEVNRNSYDESISSTETRAKYIVEERRYDVKQFNFNSIYRNFLNENVTLNAGVNGQYYIGHNYKILNDLLGADYYVDVDQFALRDSAQNEDFYQNDLDNPNAELSEGDVFGYDYESHIQNVAAWGQGQFKYGQLEFFGAAELSYTQFWREGNMRNGRFPDNSLGKGEVFSDFNYNFKAGATYKLDGRNFFFLNGSYGTKAPYFRNSYVSARTRDQIVPGLESKTIYGVEGGYLLKAPKAKARISGYYTAFQNEFYNRSFFSDNAFAADDGSLQSGYVNFVMDGINRRHMGLELAGEYEVLTGLKLRAVAAVGENIYTSRPNISIYLDNDPNTQVSSRTAYMNNAYVAGSPQIATSFAINYRSPKYWFVNLSFNYMARSFVDINPDRRTYEAVTYSADPTYQQQAVVPDSDQWNAILAQEELPAAFTVDLFAGKSLRLKTKKGKTYFLYFNLGVNNILNNRNMVSGGFEQLRYDFEEKDPEKFPTRYFYSYGINYFASITYRLPM</sequence>
<evidence type="ECO:0000313" key="5">
    <source>
        <dbReference type="EMBL" id="AFC25677.1"/>
    </source>
</evidence>
<dbReference type="eggNOG" id="COG1629">
    <property type="taxonomic scope" value="Bacteria"/>
</dbReference>
<dbReference type="HOGENOM" id="CLU_316392_0_0_10"/>
<dbReference type="RefSeq" id="WP_015693279.1">
    <property type="nucleotide sequence ID" value="NC_016940.1"/>
</dbReference>
<feature type="signal peptide" evidence="4">
    <location>
        <begin position="1"/>
        <end position="20"/>
    </location>
</feature>
<evidence type="ECO:0000313" key="6">
    <source>
        <dbReference type="Proteomes" id="UP000007519"/>
    </source>
</evidence>
<dbReference type="GO" id="GO:0009279">
    <property type="term" value="C:cell outer membrane"/>
    <property type="evidence" value="ECO:0007669"/>
    <property type="project" value="UniProtKB-SubCell"/>
</dbReference>
<dbReference type="AlphaFoldDB" id="H6LAT4"/>
<dbReference type="KEGG" id="sgn:SGRA_2949"/>
<evidence type="ECO:0000256" key="2">
    <source>
        <dbReference type="ARBA" id="ARBA00023136"/>
    </source>
</evidence>
<evidence type="ECO:0000256" key="1">
    <source>
        <dbReference type="ARBA" id="ARBA00004442"/>
    </source>
</evidence>
<dbReference type="Gene3D" id="2.60.40.1120">
    <property type="entry name" value="Carboxypeptidase-like, regulatory domain"/>
    <property type="match status" value="1"/>
</dbReference>
<keyword evidence="3" id="KW-0998">Cell outer membrane</keyword>
<dbReference type="InterPro" id="IPR013784">
    <property type="entry name" value="Carb-bd-like_fold"/>
</dbReference>
<dbReference type="SUPFAM" id="SSF56935">
    <property type="entry name" value="Porins"/>
    <property type="match status" value="1"/>
</dbReference>
<organism evidence="5 6">
    <name type="scientific">Saprospira grandis (strain Lewin)</name>
    <dbReference type="NCBI Taxonomy" id="984262"/>
    <lineage>
        <taxon>Bacteria</taxon>
        <taxon>Pseudomonadati</taxon>
        <taxon>Bacteroidota</taxon>
        <taxon>Saprospiria</taxon>
        <taxon>Saprospirales</taxon>
        <taxon>Saprospiraceae</taxon>
        <taxon>Saprospira</taxon>
    </lineage>
</organism>
<name>H6LAT4_SAPGL</name>
<comment type="subcellular location">
    <subcellularLocation>
        <location evidence="1">Cell outer membrane</location>
    </subcellularLocation>
</comment>
<reference evidence="5 6" key="1">
    <citation type="journal article" date="2012" name="Stand. Genomic Sci.">
        <title>Complete genome sequencing and analysis of Saprospira grandis str. Lewin, a predatory marine bacterium.</title>
        <authorList>
            <person name="Saw J.H."/>
            <person name="Yuryev A."/>
            <person name="Kanbe M."/>
            <person name="Hou S."/>
            <person name="Young A.G."/>
            <person name="Aizawa S."/>
            <person name="Alam M."/>
        </authorList>
    </citation>
    <scope>NUCLEOTIDE SEQUENCE [LARGE SCALE GENOMIC DNA]</scope>
    <source>
        <strain evidence="5 6">Lewin</strain>
    </source>
</reference>
<protein>
    <submittedName>
        <fullName evidence="5">TonB-dependent outer membrane receptorprecursor</fullName>
    </submittedName>
</protein>
<evidence type="ECO:0000256" key="4">
    <source>
        <dbReference type="SAM" id="SignalP"/>
    </source>
</evidence>
<feature type="chain" id="PRO_5003604224" evidence="4">
    <location>
        <begin position="21"/>
        <end position="951"/>
    </location>
</feature>
<dbReference type="Proteomes" id="UP000007519">
    <property type="component" value="Chromosome"/>
</dbReference>
<keyword evidence="5" id="KW-0675">Receptor</keyword>
<evidence type="ECO:0000256" key="3">
    <source>
        <dbReference type="ARBA" id="ARBA00023237"/>
    </source>
</evidence>
<dbReference type="GO" id="GO:0030246">
    <property type="term" value="F:carbohydrate binding"/>
    <property type="evidence" value="ECO:0007669"/>
    <property type="project" value="InterPro"/>
</dbReference>
<gene>
    <name evidence="5" type="ordered locus">SGRA_2949</name>
</gene>
<keyword evidence="2" id="KW-0472">Membrane</keyword>
<keyword evidence="4" id="KW-0732">Signal</keyword>
<keyword evidence="6" id="KW-1185">Reference proteome</keyword>